<name>A0AA87Q2W1_RHIRH</name>
<sequence>MAIHRFPIGETVRLKSLKGLSPKAAEVYRITAYLPARDNSPQYRMRNDEVAQERVTQEIDIESIAPAAKAE</sequence>
<evidence type="ECO:0000313" key="2">
    <source>
        <dbReference type="Proteomes" id="UP000026941"/>
    </source>
</evidence>
<comment type="caution">
    <text evidence="1">The sequence shown here is derived from an EMBL/GenBank/DDBJ whole genome shotgun (WGS) entry which is preliminary data.</text>
</comment>
<evidence type="ECO:0000313" key="1">
    <source>
        <dbReference type="EMBL" id="GAJ91414.1"/>
    </source>
</evidence>
<proteinExistence type="predicted"/>
<protein>
    <submittedName>
        <fullName evidence="1">Uncharacterized protein</fullName>
    </submittedName>
</protein>
<dbReference type="GeneID" id="86847682"/>
<reference evidence="1 2" key="1">
    <citation type="submission" date="2014-05" db="EMBL/GenBank/DDBJ databases">
        <title>Whole genome shotgun sequence of Rhizobium rhizogenes NBRC 13257.</title>
        <authorList>
            <person name="Katano-Makiyama Y."/>
            <person name="Hosoyama A."/>
            <person name="Hashimoto M."/>
            <person name="Hosoyama Y."/>
            <person name="Noguchi M."/>
            <person name="Tsuchikane K."/>
            <person name="Kimura A."/>
            <person name="Ohji S."/>
            <person name="Ichikawa N."/>
            <person name="Yamazoe A."/>
            <person name="Fujita N."/>
        </authorList>
    </citation>
    <scope>NUCLEOTIDE SEQUENCE [LARGE SCALE GENOMIC DNA]</scope>
    <source>
        <strain evidence="1 2">NBRC 13257</strain>
    </source>
</reference>
<dbReference type="EMBL" id="BAYX01000002">
    <property type="protein sequence ID" value="GAJ91414.1"/>
    <property type="molecule type" value="Genomic_DNA"/>
</dbReference>
<dbReference type="RefSeq" id="WP_012651133.1">
    <property type="nucleotide sequence ID" value="NZ_BAYX01000002.1"/>
</dbReference>
<dbReference type="AlphaFoldDB" id="A0AA87Q2W1"/>
<gene>
    <name evidence="1" type="ORF">RRH01S_02_00820</name>
</gene>
<dbReference type="Proteomes" id="UP000026941">
    <property type="component" value="Unassembled WGS sequence"/>
</dbReference>
<accession>A0AA87Q2W1</accession>
<organism evidence="1 2">
    <name type="scientific">Rhizobium rhizogenes NBRC 13257</name>
    <dbReference type="NCBI Taxonomy" id="1220581"/>
    <lineage>
        <taxon>Bacteria</taxon>
        <taxon>Pseudomonadati</taxon>
        <taxon>Pseudomonadota</taxon>
        <taxon>Alphaproteobacteria</taxon>
        <taxon>Hyphomicrobiales</taxon>
        <taxon>Rhizobiaceae</taxon>
        <taxon>Rhizobium/Agrobacterium group</taxon>
        <taxon>Rhizobium</taxon>
    </lineage>
</organism>